<reference evidence="1 2" key="1">
    <citation type="submission" date="2018-07" db="EMBL/GenBank/DDBJ databases">
        <title>The use of a cohorting ward and systematic surveillance cultures for the control of a Klebsiella pneumoniae carbapenemase (KPC)-producing Enterobacteriaceae outbreak.</title>
        <authorList>
            <person name="Doi Y."/>
        </authorList>
    </citation>
    <scope>NUCLEOTIDE SEQUENCE [LARGE SCALE GENOMIC DNA]</scope>
    <source>
        <strain evidence="1 2">1-RC-17-04017</strain>
    </source>
</reference>
<organism evidence="1 2">
    <name type="scientific">Enterobacter roggenkampii</name>
    <dbReference type="NCBI Taxonomy" id="1812935"/>
    <lineage>
        <taxon>Bacteria</taxon>
        <taxon>Pseudomonadati</taxon>
        <taxon>Pseudomonadota</taxon>
        <taxon>Gammaproteobacteria</taxon>
        <taxon>Enterobacterales</taxon>
        <taxon>Enterobacteriaceae</taxon>
        <taxon>Enterobacter</taxon>
        <taxon>Enterobacter cloacae complex</taxon>
    </lineage>
</organism>
<proteinExistence type="predicted"/>
<gene>
    <name evidence="1" type="ORF">DXF87_26755</name>
</gene>
<dbReference type="Proteomes" id="UP000255291">
    <property type="component" value="Unassembled WGS sequence"/>
</dbReference>
<comment type="caution">
    <text evidence="1">The sequence shown here is derived from an EMBL/GenBank/DDBJ whole genome shotgun (WGS) entry which is preliminary data.</text>
</comment>
<protein>
    <submittedName>
        <fullName evidence="1">Acyl-CoA dehydrogenase</fullName>
    </submittedName>
</protein>
<accession>A0ABD7GNY0</accession>
<feature type="non-terminal residue" evidence="1">
    <location>
        <position position="1"/>
    </location>
</feature>
<name>A0ABD7GNY0_9ENTR</name>
<dbReference type="RefSeq" id="WP_205744100.1">
    <property type="nucleotide sequence ID" value="NZ_QRBW01000498.1"/>
</dbReference>
<feature type="non-terminal residue" evidence="1">
    <location>
        <position position="77"/>
    </location>
</feature>
<dbReference type="EMBL" id="QRBW01000498">
    <property type="protein sequence ID" value="RDT47947.1"/>
    <property type="molecule type" value="Genomic_DNA"/>
</dbReference>
<evidence type="ECO:0000313" key="1">
    <source>
        <dbReference type="EMBL" id="RDT47947.1"/>
    </source>
</evidence>
<evidence type="ECO:0000313" key="2">
    <source>
        <dbReference type="Proteomes" id="UP000255291"/>
    </source>
</evidence>
<dbReference type="AlphaFoldDB" id="A0ABD7GNY0"/>
<sequence length="77" mass="8748">VLNRVAQADWPDRFNLRKPFEKLLYSGSRTGFRLASERSAKQAKGPRKADPDGLFDLSFSDDQQMLVDMLEGFALEV</sequence>